<dbReference type="RefSeq" id="WP_356498600.1">
    <property type="nucleotide sequence ID" value="NZ_JBEXEF010000149.1"/>
</dbReference>
<feature type="transmembrane region" description="Helical" evidence="9">
    <location>
        <begin position="53"/>
        <end position="78"/>
    </location>
</feature>
<dbReference type="InterPro" id="IPR002293">
    <property type="entry name" value="AA/rel_permease1"/>
</dbReference>
<evidence type="ECO:0000256" key="9">
    <source>
        <dbReference type="SAM" id="Phobius"/>
    </source>
</evidence>
<dbReference type="PIRSF" id="PIRSF006060">
    <property type="entry name" value="AA_transporter"/>
    <property type="match status" value="1"/>
</dbReference>
<feature type="transmembrane region" description="Helical" evidence="9">
    <location>
        <begin position="20"/>
        <end position="41"/>
    </location>
</feature>
<keyword evidence="3" id="KW-0813">Transport</keyword>
<keyword evidence="11" id="KW-1185">Reference proteome</keyword>
<feature type="transmembrane region" description="Helical" evidence="9">
    <location>
        <begin position="345"/>
        <end position="363"/>
    </location>
</feature>
<feature type="transmembrane region" description="Helical" evidence="9">
    <location>
        <begin position="117"/>
        <end position="134"/>
    </location>
</feature>
<dbReference type="Gene3D" id="1.20.1740.10">
    <property type="entry name" value="Amino acid/polyamine transporter I"/>
    <property type="match status" value="1"/>
</dbReference>
<dbReference type="PANTHER" id="PTHR42770:SF4">
    <property type="entry name" value="ARGININE_ORNITHINE ANTIPORTER-RELATED"/>
    <property type="match status" value="1"/>
</dbReference>
<feature type="transmembrane region" description="Helical" evidence="9">
    <location>
        <begin position="210"/>
        <end position="233"/>
    </location>
</feature>
<feature type="transmembrane region" description="Helical" evidence="9">
    <location>
        <begin position="369"/>
        <end position="390"/>
    </location>
</feature>
<accession>A0ABV2UF72</accession>
<keyword evidence="6" id="KW-0029">Amino-acid transport</keyword>
<feature type="transmembrane region" description="Helical" evidence="9">
    <location>
        <begin position="295"/>
        <end position="324"/>
    </location>
</feature>
<protein>
    <submittedName>
        <fullName evidence="10">Basic amino acid/polyamine antiporter</fullName>
    </submittedName>
</protein>
<feature type="transmembrane region" description="Helical" evidence="9">
    <location>
        <begin position="140"/>
        <end position="158"/>
    </location>
</feature>
<evidence type="ECO:0000256" key="2">
    <source>
        <dbReference type="ARBA" id="ARBA00008220"/>
    </source>
</evidence>
<evidence type="ECO:0000256" key="6">
    <source>
        <dbReference type="ARBA" id="ARBA00022970"/>
    </source>
</evidence>
<dbReference type="InterPro" id="IPR004754">
    <property type="entry name" value="Amino_acid_antiprt"/>
</dbReference>
<feature type="transmembrane region" description="Helical" evidence="9">
    <location>
        <begin position="410"/>
        <end position="427"/>
    </location>
</feature>
<evidence type="ECO:0000313" key="11">
    <source>
        <dbReference type="Proteomes" id="UP001550044"/>
    </source>
</evidence>
<evidence type="ECO:0000313" key="10">
    <source>
        <dbReference type="EMBL" id="MET8435689.1"/>
    </source>
</evidence>
<keyword evidence="8 9" id="KW-0472">Membrane</keyword>
<dbReference type="InterPro" id="IPR050367">
    <property type="entry name" value="APC_superfamily"/>
</dbReference>
<evidence type="ECO:0000256" key="5">
    <source>
        <dbReference type="ARBA" id="ARBA00022692"/>
    </source>
</evidence>
<keyword evidence="7 9" id="KW-1133">Transmembrane helix</keyword>
<gene>
    <name evidence="10" type="ORF">ABZV61_23460</name>
</gene>
<keyword evidence="5 9" id="KW-0812">Transmembrane</keyword>
<keyword evidence="4" id="KW-1003">Cell membrane</keyword>
<organism evidence="10 11">
    <name type="scientific">Streptomyces sp. 900116325</name>
    <dbReference type="NCBI Taxonomy" id="3154295"/>
    <lineage>
        <taxon>Bacteria</taxon>
        <taxon>Bacillati</taxon>
        <taxon>Actinomycetota</taxon>
        <taxon>Actinomycetes</taxon>
        <taxon>Kitasatosporales</taxon>
        <taxon>Streptomycetaceae</taxon>
        <taxon>Streptomyces</taxon>
    </lineage>
</organism>
<sequence length="487" mass="51680">MTDSDTGTTPSAAAEGRPAVKLTLFTLTTMVVGSMVGAGVFSLPRRFAEETGVAGALISWVIAGVGMLMLAFVFQALAVRRPDLDAGVYAYAKAGFGEYLGFFAAFGYWASACVGNVTYWVLIMSTIGAIAPALGDGDTLLAVVLSSVGLWAFFLLIRRGVKEAAAINRVVTVAKVVPILVFILLSLFYFDPSVFATNFGGADYAGSLFHQVRGTMLATVFVFLGVEGASVYSRHAKRREDVGKATVLGFLSVFAVFASVTIVSYGILPMSEIAELRQPSMAGVLQAAVGTWGKVFVSVGLIVSVLGAYLAWTLMAAEVLFVAAKDDDMPRFLGRATAADVPVPALLMTTALSQIVLVVTMFSDDAFNFALDLTSVLSLIPFFLAAAFAVKIGYRPGPERAVERGPHRELVIAVLATLYTAFLVYAAGLRFVLLSFILYAPATFLFVKARREQNRRLFSPAEAVICAVSIAGAVVGVIALAVGWIEL</sequence>
<comment type="similarity">
    <text evidence="2">Belongs to the amino acid-polyamine-organocation (APC) superfamily. Basic amino acid/polyamine antiporter (APA) (TC 2.A.3.2) family.</text>
</comment>
<name>A0ABV2UF72_9ACTN</name>
<feature type="transmembrane region" description="Helical" evidence="9">
    <location>
        <begin position="461"/>
        <end position="485"/>
    </location>
</feature>
<dbReference type="NCBIfam" id="TIGR00905">
    <property type="entry name" value="2A0302"/>
    <property type="match status" value="1"/>
</dbReference>
<feature type="transmembrane region" description="Helical" evidence="9">
    <location>
        <begin position="170"/>
        <end position="190"/>
    </location>
</feature>
<comment type="subcellular location">
    <subcellularLocation>
        <location evidence="1">Cell membrane</location>
        <topology evidence="1">Multi-pass membrane protein</topology>
    </subcellularLocation>
</comment>
<dbReference type="Proteomes" id="UP001550044">
    <property type="component" value="Unassembled WGS sequence"/>
</dbReference>
<reference evidence="10 11" key="1">
    <citation type="submission" date="2024-06" db="EMBL/GenBank/DDBJ databases">
        <title>The Natural Products Discovery Center: Release of the First 8490 Sequenced Strains for Exploring Actinobacteria Biosynthetic Diversity.</title>
        <authorList>
            <person name="Kalkreuter E."/>
            <person name="Kautsar S.A."/>
            <person name="Yang D."/>
            <person name="Bader C.D."/>
            <person name="Teijaro C.N."/>
            <person name="Fluegel L."/>
            <person name="Davis C.M."/>
            <person name="Simpson J.R."/>
            <person name="Lauterbach L."/>
            <person name="Steele A.D."/>
            <person name="Gui C."/>
            <person name="Meng S."/>
            <person name="Li G."/>
            <person name="Viehrig K."/>
            <person name="Ye F."/>
            <person name="Su P."/>
            <person name="Kiefer A.F."/>
            <person name="Nichols A."/>
            <person name="Cepeda A.J."/>
            <person name="Yan W."/>
            <person name="Fan B."/>
            <person name="Jiang Y."/>
            <person name="Adhikari A."/>
            <person name="Zheng C.-J."/>
            <person name="Schuster L."/>
            <person name="Cowan T.M."/>
            <person name="Smanski M.J."/>
            <person name="Chevrette M.G."/>
            <person name="De Carvalho L.P.S."/>
            <person name="Shen B."/>
        </authorList>
    </citation>
    <scope>NUCLEOTIDE SEQUENCE [LARGE SCALE GENOMIC DNA]</scope>
    <source>
        <strain evidence="10 11">NPDC005137</strain>
    </source>
</reference>
<evidence type="ECO:0000256" key="8">
    <source>
        <dbReference type="ARBA" id="ARBA00023136"/>
    </source>
</evidence>
<proteinExistence type="inferred from homology"/>
<feature type="transmembrane region" description="Helical" evidence="9">
    <location>
        <begin position="245"/>
        <end position="268"/>
    </location>
</feature>
<evidence type="ECO:0000256" key="7">
    <source>
        <dbReference type="ARBA" id="ARBA00022989"/>
    </source>
</evidence>
<evidence type="ECO:0000256" key="3">
    <source>
        <dbReference type="ARBA" id="ARBA00022448"/>
    </source>
</evidence>
<evidence type="ECO:0000256" key="4">
    <source>
        <dbReference type="ARBA" id="ARBA00022475"/>
    </source>
</evidence>
<dbReference type="EMBL" id="JBEXIP010000019">
    <property type="protein sequence ID" value="MET8435689.1"/>
    <property type="molecule type" value="Genomic_DNA"/>
</dbReference>
<feature type="transmembrane region" description="Helical" evidence="9">
    <location>
        <begin position="90"/>
        <end position="110"/>
    </location>
</feature>
<dbReference type="Pfam" id="PF13520">
    <property type="entry name" value="AA_permease_2"/>
    <property type="match status" value="1"/>
</dbReference>
<comment type="caution">
    <text evidence="10">The sequence shown here is derived from an EMBL/GenBank/DDBJ whole genome shotgun (WGS) entry which is preliminary data.</text>
</comment>
<evidence type="ECO:0000256" key="1">
    <source>
        <dbReference type="ARBA" id="ARBA00004651"/>
    </source>
</evidence>
<dbReference type="PANTHER" id="PTHR42770">
    <property type="entry name" value="AMINO ACID TRANSPORTER-RELATED"/>
    <property type="match status" value="1"/>
</dbReference>
<feature type="transmembrane region" description="Helical" evidence="9">
    <location>
        <begin position="433"/>
        <end position="449"/>
    </location>
</feature>